<sequence>MNLTDDELIQELSNRFARSRKTFSDLNVVNRKLVEMNRRLEQSEALKSNFLSNIRNEINNPLNAIVGLAGQIGALGPAGGEVAPLASMICSEATNLDFQLRNIFMAAELEAGEIDPHLSRVNVAAVARDAAESFRHHAARKSVAIELEPSPESDSLLFDTDAEKVQIILSNLVANAVEYSREGGRVQISLNLAPDGSLVVGVRDFGAGIAEEDQKRIFDRFTQLETGTTRSHLGQGLGLSIVKALADLLQGTIDLESTYGQGALFRLTLPPPAGDAPLTTFAEGGNLFLFDDISEK</sequence>
<dbReference type="InterPro" id="IPR050736">
    <property type="entry name" value="Sensor_HK_Regulatory"/>
</dbReference>
<keyword evidence="5 8" id="KW-0418">Kinase</keyword>
<dbReference type="CDD" id="cd00082">
    <property type="entry name" value="HisKA"/>
    <property type="match status" value="1"/>
</dbReference>
<dbReference type="InterPro" id="IPR036890">
    <property type="entry name" value="HATPase_C_sf"/>
</dbReference>
<evidence type="ECO:0000256" key="5">
    <source>
        <dbReference type="ARBA" id="ARBA00022777"/>
    </source>
</evidence>
<evidence type="ECO:0000313" key="9">
    <source>
        <dbReference type="Proteomes" id="UP000324298"/>
    </source>
</evidence>
<feature type="domain" description="Histidine kinase" evidence="7">
    <location>
        <begin position="53"/>
        <end position="273"/>
    </location>
</feature>
<reference evidence="8 9" key="1">
    <citation type="submission" date="2019-04" db="EMBL/GenBank/DDBJ databases">
        <title>Geobacter ruber sp. nov., ferric-reducing bacteria isolated from paddy soil.</title>
        <authorList>
            <person name="Xu Z."/>
            <person name="Masuda Y."/>
            <person name="Itoh H."/>
            <person name="Senoo K."/>
        </authorList>
    </citation>
    <scope>NUCLEOTIDE SEQUENCE [LARGE SCALE GENOMIC DNA]</scope>
    <source>
        <strain evidence="8 9">Red88</strain>
    </source>
</reference>
<dbReference type="GO" id="GO:0000155">
    <property type="term" value="F:phosphorelay sensor kinase activity"/>
    <property type="evidence" value="ECO:0007669"/>
    <property type="project" value="InterPro"/>
</dbReference>
<keyword evidence="3" id="KW-0597">Phosphoprotein</keyword>
<dbReference type="SUPFAM" id="SSF47384">
    <property type="entry name" value="Homodimeric domain of signal transducing histidine kinase"/>
    <property type="match status" value="1"/>
</dbReference>
<keyword evidence="6" id="KW-0902">Two-component regulatory system</keyword>
<evidence type="ECO:0000256" key="6">
    <source>
        <dbReference type="ARBA" id="ARBA00023012"/>
    </source>
</evidence>
<dbReference type="InterPro" id="IPR005467">
    <property type="entry name" value="His_kinase_dom"/>
</dbReference>
<keyword evidence="9" id="KW-1185">Reference proteome</keyword>
<evidence type="ECO:0000259" key="7">
    <source>
        <dbReference type="PROSITE" id="PS50109"/>
    </source>
</evidence>
<dbReference type="InterPro" id="IPR004358">
    <property type="entry name" value="Sig_transdc_His_kin-like_C"/>
</dbReference>
<dbReference type="InterPro" id="IPR036097">
    <property type="entry name" value="HisK_dim/P_sf"/>
</dbReference>
<comment type="catalytic activity">
    <reaction evidence="1">
        <text>ATP + protein L-histidine = ADP + protein N-phospho-L-histidine.</text>
        <dbReference type="EC" id="2.7.13.3"/>
    </reaction>
</comment>
<dbReference type="SMART" id="SM00388">
    <property type="entry name" value="HisKA"/>
    <property type="match status" value="1"/>
</dbReference>
<name>A0A5A9XNY1_9BACT</name>
<dbReference type="SMART" id="SM00387">
    <property type="entry name" value="HATPase_c"/>
    <property type="match status" value="1"/>
</dbReference>
<dbReference type="PRINTS" id="PR00344">
    <property type="entry name" value="BCTRLSENSOR"/>
</dbReference>
<proteinExistence type="predicted"/>
<dbReference type="InterPro" id="IPR003594">
    <property type="entry name" value="HATPase_dom"/>
</dbReference>
<organism evidence="8 9">
    <name type="scientific">Oryzomonas rubra</name>
    <dbReference type="NCBI Taxonomy" id="2509454"/>
    <lineage>
        <taxon>Bacteria</taxon>
        <taxon>Pseudomonadati</taxon>
        <taxon>Thermodesulfobacteriota</taxon>
        <taxon>Desulfuromonadia</taxon>
        <taxon>Geobacterales</taxon>
        <taxon>Geobacteraceae</taxon>
        <taxon>Oryzomonas</taxon>
    </lineage>
</organism>
<dbReference type="Pfam" id="PF02518">
    <property type="entry name" value="HATPase_c"/>
    <property type="match status" value="1"/>
</dbReference>
<dbReference type="EC" id="2.7.13.3" evidence="2"/>
<dbReference type="Gene3D" id="3.30.565.10">
    <property type="entry name" value="Histidine kinase-like ATPase, C-terminal domain"/>
    <property type="match status" value="1"/>
</dbReference>
<dbReference type="PANTHER" id="PTHR43711:SF26">
    <property type="entry name" value="SENSOR HISTIDINE KINASE RCSC"/>
    <property type="match status" value="1"/>
</dbReference>
<dbReference type="PROSITE" id="PS50109">
    <property type="entry name" value="HIS_KIN"/>
    <property type="match status" value="1"/>
</dbReference>
<accession>A0A5A9XNY1</accession>
<dbReference type="InterPro" id="IPR003661">
    <property type="entry name" value="HisK_dim/P_dom"/>
</dbReference>
<dbReference type="OrthoDB" id="9797304at2"/>
<evidence type="ECO:0000313" key="8">
    <source>
        <dbReference type="EMBL" id="KAA0893948.1"/>
    </source>
</evidence>
<evidence type="ECO:0000256" key="2">
    <source>
        <dbReference type="ARBA" id="ARBA00012438"/>
    </source>
</evidence>
<dbReference type="PANTHER" id="PTHR43711">
    <property type="entry name" value="TWO-COMPONENT HISTIDINE KINASE"/>
    <property type="match status" value="1"/>
</dbReference>
<dbReference type="Proteomes" id="UP000324298">
    <property type="component" value="Unassembled WGS sequence"/>
</dbReference>
<comment type="caution">
    <text evidence="8">The sequence shown here is derived from an EMBL/GenBank/DDBJ whole genome shotgun (WGS) entry which is preliminary data.</text>
</comment>
<dbReference type="Gene3D" id="1.10.287.130">
    <property type="match status" value="1"/>
</dbReference>
<evidence type="ECO:0000256" key="1">
    <source>
        <dbReference type="ARBA" id="ARBA00000085"/>
    </source>
</evidence>
<protein>
    <recommendedName>
        <fullName evidence="2">histidine kinase</fullName>
        <ecNumber evidence="2">2.7.13.3</ecNumber>
    </recommendedName>
</protein>
<dbReference type="RefSeq" id="WP_149306107.1">
    <property type="nucleotide sequence ID" value="NZ_SRSD01000002.1"/>
</dbReference>
<gene>
    <name evidence="8" type="ORF">ET418_02985</name>
</gene>
<dbReference type="AlphaFoldDB" id="A0A5A9XNY1"/>
<keyword evidence="4" id="KW-0808">Transferase</keyword>
<dbReference type="SUPFAM" id="SSF55874">
    <property type="entry name" value="ATPase domain of HSP90 chaperone/DNA topoisomerase II/histidine kinase"/>
    <property type="match status" value="1"/>
</dbReference>
<dbReference type="EMBL" id="SRSD01000002">
    <property type="protein sequence ID" value="KAA0893948.1"/>
    <property type="molecule type" value="Genomic_DNA"/>
</dbReference>
<evidence type="ECO:0000256" key="3">
    <source>
        <dbReference type="ARBA" id="ARBA00022553"/>
    </source>
</evidence>
<evidence type="ECO:0000256" key="4">
    <source>
        <dbReference type="ARBA" id="ARBA00022679"/>
    </source>
</evidence>